<sequence>MHCYTPPMLIEILDAVIEKYSEAVIDVVSRIRGRFEMNLLVNGSECYTTSQHDKE</sequence>
<gene>
    <name evidence="1" type="ORF">DPMN_026446</name>
</gene>
<proteinExistence type="predicted"/>
<reference evidence="1" key="1">
    <citation type="journal article" date="2019" name="bioRxiv">
        <title>The Genome of the Zebra Mussel, Dreissena polymorpha: A Resource for Invasive Species Research.</title>
        <authorList>
            <person name="McCartney M.A."/>
            <person name="Auch B."/>
            <person name="Kono T."/>
            <person name="Mallez S."/>
            <person name="Zhang Y."/>
            <person name="Obille A."/>
            <person name="Becker A."/>
            <person name="Abrahante J.E."/>
            <person name="Garbe J."/>
            <person name="Badalamenti J.P."/>
            <person name="Herman A."/>
            <person name="Mangelson H."/>
            <person name="Liachko I."/>
            <person name="Sullivan S."/>
            <person name="Sone E.D."/>
            <person name="Koren S."/>
            <person name="Silverstein K.A.T."/>
            <person name="Beckman K.B."/>
            <person name="Gohl D.M."/>
        </authorList>
    </citation>
    <scope>NUCLEOTIDE SEQUENCE</scope>
    <source>
        <strain evidence="1">Duluth1</strain>
        <tissue evidence="1">Whole animal</tissue>
    </source>
</reference>
<organism evidence="1 2">
    <name type="scientific">Dreissena polymorpha</name>
    <name type="common">Zebra mussel</name>
    <name type="synonym">Mytilus polymorpha</name>
    <dbReference type="NCBI Taxonomy" id="45954"/>
    <lineage>
        <taxon>Eukaryota</taxon>
        <taxon>Metazoa</taxon>
        <taxon>Spiralia</taxon>
        <taxon>Lophotrochozoa</taxon>
        <taxon>Mollusca</taxon>
        <taxon>Bivalvia</taxon>
        <taxon>Autobranchia</taxon>
        <taxon>Heteroconchia</taxon>
        <taxon>Euheterodonta</taxon>
        <taxon>Imparidentia</taxon>
        <taxon>Neoheterodontei</taxon>
        <taxon>Myida</taxon>
        <taxon>Dreissenoidea</taxon>
        <taxon>Dreissenidae</taxon>
        <taxon>Dreissena</taxon>
    </lineage>
</organism>
<evidence type="ECO:0000313" key="2">
    <source>
        <dbReference type="Proteomes" id="UP000828390"/>
    </source>
</evidence>
<comment type="caution">
    <text evidence="1">The sequence shown here is derived from an EMBL/GenBank/DDBJ whole genome shotgun (WGS) entry which is preliminary data.</text>
</comment>
<accession>A0A9D4LTF0</accession>
<protein>
    <submittedName>
        <fullName evidence="1">Uncharacterized protein</fullName>
    </submittedName>
</protein>
<dbReference type="EMBL" id="JAIWYP010000002">
    <property type="protein sequence ID" value="KAH3863457.1"/>
    <property type="molecule type" value="Genomic_DNA"/>
</dbReference>
<keyword evidence="2" id="KW-1185">Reference proteome</keyword>
<dbReference type="AlphaFoldDB" id="A0A9D4LTF0"/>
<dbReference type="Proteomes" id="UP000828390">
    <property type="component" value="Unassembled WGS sequence"/>
</dbReference>
<reference evidence="1" key="2">
    <citation type="submission" date="2020-11" db="EMBL/GenBank/DDBJ databases">
        <authorList>
            <person name="McCartney M.A."/>
            <person name="Auch B."/>
            <person name="Kono T."/>
            <person name="Mallez S."/>
            <person name="Becker A."/>
            <person name="Gohl D.M."/>
            <person name="Silverstein K.A.T."/>
            <person name="Koren S."/>
            <person name="Bechman K.B."/>
            <person name="Herman A."/>
            <person name="Abrahante J.E."/>
            <person name="Garbe J."/>
        </authorList>
    </citation>
    <scope>NUCLEOTIDE SEQUENCE</scope>
    <source>
        <strain evidence="1">Duluth1</strain>
        <tissue evidence="1">Whole animal</tissue>
    </source>
</reference>
<name>A0A9D4LTF0_DREPO</name>
<evidence type="ECO:0000313" key="1">
    <source>
        <dbReference type="EMBL" id="KAH3863457.1"/>
    </source>
</evidence>